<accession>A0A2C9VNZ4</accession>
<keyword evidence="2" id="KW-0328">Glycosyltransferase</keyword>
<reference evidence="4" key="1">
    <citation type="submission" date="2016-02" db="EMBL/GenBank/DDBJ databases">
        <title>WGS assembly of Manihot esculenta.</title>
        <authorList>
            <person name="Bredeson J.V."/>
            <person name="Prochnik S.E."/>
            <person name="Lyons J.B."/>
            <person name="Schmutz J."/>
            <person name="Grimwood J."/>
            <person name="Vrebalov J."/>
            <person name="Bart R.S."/>
            <person name="Amuge T."/>
            <person name="Ferguson M.E."/>
            <person name="Green R."/>
            <person name="Putnam N."/>
            <person name="Stites J."/>
            <person name="Rounsley S."/>
            <person name="Rokhsar D.S."/>
        </authorList>
    </citation>
    <scope>NUCLEOTIDE SEQUENCE [LARGE SCALE GENOMIC DNA]</scope>
    <source>
        <tissue evidence="4">Leaf</tissue>
    </source>
</reference>
<gene>
    <name evidence="4" type="ORF">MANES_06G002200</name>
</gene>
<dbReference type="PANTHER" id="PTHR46038:SF13">
    <property type="entry name" value="GLYCOSYLTRANSFERASE"/>
    <property type="match status" value="1"/>
</dbReference>
<dbReference type="GO" id="GO:0071555">
    <property type="term" value="P:cell wall organization"/>
    <property type="evidence" value="ECO:0007669"/>
    <property type="project" value="UniProtKB-KW"/>
</dbReference>
<keyword evidence="2" id="KW-0472">Membrane</keyword>
<feature type="domain" description="Nucleotide-diphospho-sugar transferase" evidence="3">
    <location>
        <begin position="131"/>
        <end position="329"/>
    </location>
</feature>
<protein>
    <recommendedName>
        <fullName evidence="2">Glycosyltransferase</fullName>
        <ecNumber evidence="2">2.4.2.-</ecNumber>
    </recommendedName>
</protein>
<evidence type="ECO:0000259" key="3">
    <source>
        <dbReference type="Pfam" id="PF03407"/>
    </source>
</evidence>
<evidence type="ECO:0000256" key="2">
    <source>
        <dbReference type="RuleBase" id="RU363055"/>
    </source>
</evidence>
<comment type="similarity">
    <text evidence="1 2">Belongs to the glycosyltransferase 77 family.</text>
</comment>
<dbReference type="Pfam" id="PF03407">
    <property type="entry name" value="Nucleotid_trans"/>
    <property type="match status" value="1"/>
</dbReference>
<keyword evidence="2" id="KW-0812">Transmembrane</keyword>
<dbReference type="InterPro" id="IPR044821">
    <property type="entry name" value="At1g28695/At4g15970-like"/>
</dbReference>
<sequence length="412" mass="47080">MNSLGGGDMKSLNVVVCSGEDDNKQPIPSSSSSSASSVEKRLIGRIVAVFLVGVTVSCLVLYKQSFIFRVPLIQGNYGYDYDSDLERVLKAASMGNKTVIITTLNEAWAEEGSIIDLFLESFKIGNNTQKLVKNLVIISLDQKAYTRCLAIHPHCFALKTKGLNFSSEAYFMTPNYLEMMWRRIRVLLTVLQMGYSFVFTDADIMWLRDPFPHFYEEADFQIACDNYYGNPSDRNNRPNGGFNYVKSNERTIKFYKFWYSSREKFPGLHDQDVLNKIKFDPLIDRIGMQMRFLDTAYFGGFCEPSKDFNLVCTMHANCCFGLENKVHDLKLVLQDWRSFMLKPNLSSFSWRAPQKCRKWSTFFLLFKDNQIYVQDIVIVFEAQLKVSFCEGAGILLKVASGPTIIALQGRDT</sequence>
<dbReference type="InterPro" id="IPR005069">
    <property type="entry name" value="Nucl-diP-sugar_transferase"/>
</dbReference>
<keyword evidence="2" id="KW-0961">Cell wall biogenesis/degradation</keyword>
<evidence type="ECO:0000256" key="1">
    <source>
        <dbReference type="ARBA" id="ARBA00007033"/>
    </source>
</evidence>
<dbReference type="EMBL" id="CM004392">
    <property type="protein sequence ID" value="OAY46467.1"/>
    <property type="molecule type" value="Genomic_DNA"/>
</dbReference>
<dbReference type="GO" id="GO:0000139">
    <property type="term" value="C:Golgi membrane"/>
    <property type="evidence" value="ECO:0007669"/>
    <property type="project" value="UniProtKB-SubCell"/>
</dbReference>
<proteinExistence type="inferred from homology"/>
<evidence type="ECO:0000313" key="4">
    <source>
        <dbReference type="EMBL" id="OAY46467.1"/>
    </source>
</evidence>
<keyword evidence="2" id="KW-1133">Transmembrane helix</keyword>
<keyword evidence="2" id="KW-0808">Transferase</keyword>
<dbReference type="EC" id="2.4.2.-" evidence="2"/>
<dbReference type="STRING" id="3983.A0A2C9VNZ4"/>
<dbReference type="InterPro" id="IPR029044">
    <property type="entry name" value="Nucleotide-diphossugar_trans"/>
</dbReference>
<organism evidence="4">
    <name type="scientific">Manihot esculenta</name>
    <name type="common">Cassava</name>
    <name type="synonym">Jatropha manihot</name>
    <dbReference type="NCBI Taxonomy" id="3983"/>
    <lineage>
        <taxon>Eukaryota</taxon>
        <taxon>Viridiplantae</taxon>
        <taxon>Streptophyta</taxon>
        <taxon>Embryophyta</taxon>
        <taxon>Tracheophyta</taxon>
        <taxon>Spermatophyta</taxon>
        <taxon>Magnoliopsida</taxon>
        <taxon>eudicotyledons</taxon>
        <taxon>Gunneridae</taxon>
        <taxon>Pentapetalae</taxon>
        <taxon>rosids</taxon>
        <taxon>fabids</taxon>
        <taxon>Malpighiales</taxon>
        <taxon>Euphorbiaceae</taxon>
        <taxon>Crotonoideae</taxon>
        <taxon>Manihoteae</taxon>
        <taxon>Manihot</taxon>
    </lineage>
</organism>
<feature type="transmembrane region" description="Helical" evidence="2">
    <location>
        <begin position="42"/>
        <end position="62"/>
    </location>
</feature>
<comment type="subcellular location">
    <subcellularLocation>
        <location evidence="2">Golgi apparatus membrane</location>
        <topology evidence="2">Single-pass type II membrane protein</topology>
    </subcellularLocation>
</comment>
<keyword evidence="2" id="KW-0735">Signal-anchor</keyword>
<dbReference type="AlphaFoldDB" id="A0A2C9VNZ4"/>
<name>A0A2C9VNZ4_MANES</name>
<keyword evidence="2" id="KW-0333">Golgi apparatus</keyword>
<dbReference type="OMA" id="QIHRHCF"/>
<dbReference type="PANTHER" id="PTHR46038">
    <property type="entry name" value="EXPRESSED PROTEIN-RELATED"/>
    <property type="match status" value="1"/>
</dbReference>
<dbReference type="SUPFAM" id="SSF53448">
    <property type="entry name" value="Nucleotide-diphospho-sugar transferases"/>
    <property type="match status" value="1"/>
</dbReference>
<dbReference type="GO" id="GO:0016757">
    <property type="term" value="F:glycosyltransferase activity"/>
    <property type="evidence" value="ECO:0007669"/>
    <property type="project" value="UniProtKB-KW"/>
</dbReference>